<dbReference type="InterPro" id="IPR011991">
    <property type="entry name" value="ArsR-like_HTH"/>
</dbReference>
<dbReference type="Pfam" id="PF12802">
    <property type="entry name" value="MarR_2"/>
    <property type="match status" value="1"/>
</dbReference>
<dbReference type="InterPro" id="IPR000835">
    <property type="entry name" value="HTH_MarR-typ"/>
</dbReference>
<dbReference type="InterPro" id="IPR036390">
    <property type="entry name" value="WH_DNA-bd_sf"/>
</dbReference>
<accession>A0AAW9RJ82</accession>
<name>A0AAW9RJ82_9HYPH</name>
<dbReference type="Proteomes" id="UP001378188">
    <property type="component" value="Unassembled WGS sequence"/>
</dbReference>
<dbReference type="AlphaFoldDB" id="A0AAW9RJ82"/>
<dbReference type="GO" id="GO:0003700">
    <property type="term" value="F:DNA-binding transcription factor activity"/>
    <property type="evidence" value="ECO:0007669"/>
    <property type="project" value="InterPro"/>
</dbReference>
<sequence length="211" mass="23833">MPETGTVTEDKVLFHLKMRGSATAAQIAERLDISPQAVRERLDRLSGEDLVTFVDEHRGAGRPKRVWRLSDAAWARFPDTHAELAVGLIDAVRDLLGDAALDRLIARRERQSESRYRDALKDIAPLADRVAELARQRDIEGYMAECSEQPDGSFLLVENHCPICAAARRCQNFCRAEQDIFARVLGPDCRIERVEHLLQGARRCAYRITPL</sequence>
<evidence type="ECO:0000259" key="1">
    <source>
        <dbReference type="Pfam" id="PF12802"/>
    </source>
</evidence>
<dbReference type="InterPro" id="IPR036388">
    <property type="entry name" value="WH-like_DNA-bd_sf"/>
</dbReference>
<comment type="caution">
    <text evidence="2">The sequence shown here is derived from an EMBL/GenBank/DDBJ whole genome shotgun (WGS) entry which is preliminary data.</text>
</comment>
<dbReference type="Gene3D" id="1.10.10.10">
    <property type="entry name" value="Winged helix-like DNA-binding domain superfamily/Winged helix DNA-binding domain"/>
    <property type="match status" value="1"/>
</dbReference>
<proteinExistence type="predicted"/>
<gene>
    <name evidence="2" type="ORF">V3328_02390</name>
</gene>
<feature type="domain" description="HTH marR-type" evidence="1">
    <location>
        <begin position="12"/>
        <end position="61"/>
    </location>
</feature>
<evidence type="ECO:0000313" key="2">
    <source>
        <dbReference type="EMBL" id="MEJ8570308.1"/>
    </source>
</evidence>
<dbReference type="SUPFAM" id="SSF46785">
    <property type="entry name" value="Winged helix' DNA-binding domain"/>
    <property type="match status" value="1"/>
</dbReference>
<dbReference type="CDD" id="cd00090">
    <property type="entry name" value="HTH_ARSR"/>
    <property type="match status" value="1"/>
</dbReference>
<organism evidence="2 3">
    <name type="scientific">Microbaculum marinum</name>
    <dbReference type="NCBI Taxonomy" id="1764581"/>
    <lineage>
        <taxon>Bacteria</taxon>
        <taxon>Pseudomonadati</taxon>
        <taxon>Pseudomonadota</taxon>
        <taxon>Alphaproteobacteria</taxon>
        <taxon>Hyphomicrobiales</taxon>
        <taxon>Tepidamorphaceae</taxon>
        <taxon>Microbaculum</taxon>
    </lineage>
</organism>
<dbReference type="RefSeq" id="WP_340328039.1">
    <property type="nucleotide sequence ID" value="NZ_JAZHOF010000001.1"/>
</dbReference>
<keyword evidence="3" id="KW-1185">Reference proteome</keyword>
<dbReference type="EMBL" id="JAZHOF010000001">
    <property type="protein sequence ID" value="MEJ8570308.1"/>
    <property type="molecule type" value="Genomic_DNA"/>
</dbReference>
<reference evidence="2 3" key="1">
    <citation type="submission" date="2024-02" db="EMBL/GenBank/DDBJ databases">
        <title>Genome analysis and characterization of Microbaculum marinisediminis sp. nov., isolated from marine sediment.</title>
        <authorList>
            <person name="Du Z.-J."/>
            <person name="Ye Y.-Q."/>
            <person name="Zhang Z.-R."/>
            <person name="Yuan S.-M."/>
            <person name="Zhang X.-Y."/>
        </authorList>
    </citation>
    <scope>NUCLEOTIDE SEQUENCE [LARGE SCALE GENOMIC DNA]</scope>
    <source>
        <strain evidence="2 3">SDUM1044001</strain>
    </source>
</reference>
<evidence type="ECO:0000313" key="3">
    <source>
        <dbReference type="Proteomes" id="UP001378188"/>
    </source>
</evidence>
<protein>
    <submittedName>
        <fullName evidence="2">Metalloregulator ArsR/SmtB family transcription factor</fullName>
    </submittedName>
</protein>